<gene>
    <name evidence="2" type="ORF">SAMN03080599_02079</name>
</gene>
<evidence type="ECO:0000313" key="2">
    <source>
        <dbReference type="EMBL" id="SCZ80055.1"/>
    </source>
</evidence>
<keyword evidence="1" id="KW-0812">Transmembrane</keyword>
<reference evidence="2 3" key="1">
    <citation type="submission" date="2016-10" db="EMBL/GenBank/DDBJ databases">
        <authorList>
            <person name="de Groot N.N."/>
        </authorList>
    </citation>
    <scope>NUCLEOTIDE SEQUENCE [LARGE SCALE GENOMIC DNA]</scope>
    <source>
        <strain evidence="2 3">DSM 2784</strain>
    </source>
</reference>
<protein>
    <submittedName>
        <fullName evidence="2">Uncharacterized protein</fullName>
    </submittedName>
</protein>
<keyword evidence="3" id="KW-1185">Reference proteome</keyword>
<name>A0A1G5S0Z8_9FIRM</name>
<organism evidence="2 3">
    <name type="scientific">Acidaminobacter hydrogenoformans DSM 2784</name>
    <dbReference type="NCBI Taxonomy" id="1120920"/>
    <lineage>
        <taxon>Bacteria</taxon>
        <taxon>Bacillati</taxon>
        <taxon>Bacillota</taxon>
        <taxon>Clostridia</taxon>
        <taxon>Peptostreptococcales</taxon>
        <taxon>Acidaminobacteraceae</taxon>
        <taxon>Acidaminobacter</taxon>
    </lineage>
</organism>
<proteinExistence type="predicted"/>
<feature type="transmembrane region" description="Helical" evidence="1">
    <location>
        <begin position="67"/>
        <end position="92"/>
    </location>
</feature>
<sequence length="127" mass="13862">MMHDIHIKNRSNYLKSTLILLSASGFVFITGTVHLLKHLTNILRTVSLYNAIGLSQTEVLEHLVHSYSLLILVQTLAVYIGLSSLLFAAAIINQKLASPAFEATASARAEKDALEAATVILALDKFE</sequence>
<keyword evidence="1" id="KW-1133">Transmembrane helix</keyword>
<dbReference type="AlphaFoldDB" id="A0A1G5S0Z8"/>
<evidence type="ECO:0000256" key="1">
    <source>
        <dbReference type="SAM" id="Phobius"/>
    </source>
</evidence>
<accession>A0A1G5S0Z8</accession>
<dbReference type="EMBL" id="FMWL01000010">
    <property type="protein sequence ID" value="SCZ80055.1"/>
    <property type="molecule type" value="Genomic_DNA"/>
</dbReference>
<evidence type="ECO:0000313" key="3">
    <source>
        <dbReference type="Proteomes" id="UP000199208"/>
    </source>
</evidence>
<dbReference type="RefSeq" id="WP_092591210.1">
    <property type="nucleotide sequence ID" value="NZ_FMWL01000010.1"/>
</dbReference>
<keyword evidence="1" id="KW-0472">Membrane</keyword>
<feature type="transmembrane region" description="Helical" evidence="1">
    <location>
        <begin position="12"/>
        <end position="36"/>
    </location>
</feature>
<dbReference type="Proteomes" id="UP000199208">
    <property type="component" value="Unassembled WGS sequence"/>
</dbReference>